<dbReference type="Proteomes" id="UP000177745">
    <property type="component" value="Unassembled WGS sequence"/>
</dbReference>
<comment type="caution">
    <text evidence="1">The sequence shown here is derived from an EMBL/GenBank/DDBJ whole genome shotgun (WGS) entry which is preliminary data.</text>
</comment>
<evidence type="ECO:0000313" key="1">
    <source>
        <dbReference type="EMBL" id="OGN34102.1"/>
    </source>
</evidence>
<name>A0A1F8H8Z8_9BACT</name>
<sequence>MSKGQQFEIPPKSNEPRNIEAVLEKGEIKSVKELEGYGDMQLVGIQGGGDALFRPNQETASVFENTGKEAMASELEEMAFKVDEALGFGLVPPVAARTVNGVEGYLQQFINDSQVAGLLEWRVIVKPEELAKAAVFDYLLDVRDRRGDSFLINPKIGKIWLTGHDYWMFWNENARSDILREAQVRGLNCLTPETRSALERFLPCIDSLTVEAKKEVATILKKAQERAQLILSEGQIPA</sequence>
<protein>
    <submittedName>
        <fullName evidence="1">Uncharacterized protein</fullName>
    </submittedName>
</protein>
<gene>
    <name evidence="1" type="ORF">A3G51_00755</name>
</gene>
<proteinExistence type="predicted"/>
<dbReference type="EMBL" id="MGKY01000006">
    <property type="protein sequence ID" value="OGN34102.1"/>
    <property type="molecule type" value="Genomic_DNA"/>
</dbReference>
<accession>A0A1F8H8Z8</accession>
<evidence type="ECO:0000313" key="2">
    <source>
        <dbReference type="Proteomes" id="UP000177745"/>
    </source>
</evidence>
<reference evidence="1 2" key="1">
    <citation type="journal article" date="2016" name="Nat. Commun.">
        <title>Thousands of microbial genomes shed light on interconnected biogeochemical processes in an aquifer system.</title>
        <authorList>
            <person name="Anantharaman K."/>
            <person name="Brown C.T."/>
            <person name="Hug L.A."/>
            <person name="Sharon I."/>
            <person name="Castelle C.J."/>
            <person name="Probst A.J."/>
            <person name="Thomas B.C."/>
            <person name="Singh A."/>
            <person name="Wilkins M.J."/>
            <person name="Karaoz U."/>
            <person name="Brodie E.L."/>
            <person name="Williams K.H."/>
            <person name="Hubbard S.S."/>
            <person name="Banfield J.F."/>
        </authorList>
    </citation>
    <scope>NUCLEOTIDE SEQUENCE [LARGE SCALE GENOMIC DNA]</scope>
</reference>
<organism evidence="1 2">
    <name type="scientific">Candidatus Yanofskybacteria bacterium RIFCSPLOWO2_12_FULL_43_11b</name>
    <dbReference type="NCBI Taxonomy" id="1802710"/>
    <lineage>
        <taxon>Bacteria</taxon>
        <taxon>Candidatus Yanofskyibacteriota</taxon>
    </lineage>
</organism>
<dbReference type="AlphaFoldDB" id="A0A1F8H8Z8"/>